<dbReference type="PANTHER" id="PTHR47267:SF5">
    <property type="entry name" value="DEHALOGENASE-LIKE HYDROLASE, PUTATIVE-RELATED"/>
    <property type="match status" value="1"/>
</dbReference>
<keyword evidence="2" id="KW-0479">Metal-binding</keyword>
<dbReference type="PANTHER" id="PTHR47267">
    <property type="match status" value="1"/>
</dbReference>
<evidence type="ECO:0000313" key="6">
    <source>
        <dbReference type="EMBL" id="KPI88844.1"/>
    </source>
</evidence>
<evidence type="ECO:0000256" key="3">
    <source>
        <dbReference type="ARBA" id="ARBA00022801"/>
    </source>
</evidence>
<proteinExistence type="inferred from homology"/>
<keyword evidence="7" id="KW-1185">Reference proteome</keyword>
<dbReference type="EMBL" id="LJSK01000038">
    <property type="protein sequence ID" value="KPI88844.1"/>
    <property type="molecule type" value="Genomic_DNA"/>
</dbReference>
<dbReference type="GO" id="GO:0016787">
    <property type="term" value="F:hydrolase activity"/>
    <property type="evidence" value="ECO:0007669"/>
    <property type="project" value="UniProtKB-KW"/>
</dbReference>
<dbReference type="NCBIfam" id="TIGR01484">
    <property type="entry name" value="HAD-SF-IIB"/>
    <property type="match status" value="1"/>
</dbReference>
<dbReference type="InterPro" id="IPR036412">
    <property type="entry name" value="HAD-like_sf"/>
</dbReference>
<dbReference type="SUPFAM" id="SSF56784">
    <property type="entry name" value="HAD-like"/>
    <property type="match status" value="1"/>
</dbReference>
<accession>A0A0N1I836</accession>
<reference evidence="6 7" key="1">
    <citation type="journal article" date="2015" name="PLoS Pathog.">
        <title>Leptomonas seymouri: Adaptations to the Dixenous Life Cycle Analyzed by Genome Sequencing, Transcriptome Profiling and Co-infection with Leishmania donovani.</title>
        <authorList>
            <person name="Kraeva N."/>
            <person name="Butenko A."/>
            <person name="Hlavacova J."/>
            <person name="Kostygov A."/>
            <person name="Myskova J."/>
            <person name="Grybchuk D."/>
            <person name="Lestinova T."/>
            <person name="Votypka J."/>
            <person name="Volf P."/>
            <person name="Opperdoes F."/>
            <person name="Flegontov P."/>
            <person name="Lukes J."/>
            <person name="Yurchenko V."/>
        </authorList>
    </citation>
    <scope>NUCLEOTIDE SEQUENCE [LARGE SCALE GENOMIC DNA]</scope>
    <source>
        <strain evidence="6 7">ATCC 30220</strain>
    </source>
</reference>
<dbReference type="VEuPathDB" id="TriTrypDB:Lsey_0038_0150"/>
<dbReference type="OrthoDB" id="27226at2759"/>
<dbReference type="OMA" id="GMFYQPN"/>
<dbReference type="GO" id="GO:0046872">
    <property type="term" value="F:metal ion binding"/>
    <property type="evidence" value="ECO:0007669"/>
    <property type="project" value="UniProtKB-KW"/>
</dbReference>
<protein>
    <submittedName>
        <fullName evidence="6">Haloacid dehalogenase-like hydrolase-like protein</fullName>
    </submittedName>
</protein>
<dbReference type="Gene3D" id="3.30.1240.10">
    <property type="match status" value="1"/>
</dbReference>
<dbReference type="Proteomes" id="UP000038009">
    <property type="component" value="Unassembled WGS sequence"/>
</dbReference>
<comment type="similarity">
    <text evidence="5">Belongs to the HAD-like hydrolase superfamily. Cof family.</text>
</comment>
<dbReference type="InterPro" id="IPR006379">
    <property type="entry name" value="HAD-SF_hydro_IIB"/>
</dbReference>
<organism evidence="6 7">
    <name type="scientific">Leptomonas seymouri</name>
    <dbReference type="NCBI Taxonomy" id="5684"/>
    <lineage>
        <taxon>Eukaryota</taxon>
        <taxon>Discoba</taxon>
        <taxon>Euglenozoa</taxon>
        <taxon>Kinetoplastea</taxon>
        <taxon>Metakinetoplastina</taxon>
        <taxon>Trypanosomatida</taxon>
        <taxon>Trypanosomatidae</taxon>
        <taxon>Leishmaniinae</taxon>
        <taxon>Leptomonas</taxon>
    </lineage>
</organism>
<name>A0A0N1I836_LEPSE</name>
<sequence length="293" mass="32486">MVSLNNDNTPQKIKAVFSDLDGTLFSPAHTVTERTQKAIEALNRCGVPFVVATGRPFADVFANLETTHLKPDFIITSNGSRVHNAKRELIFACDLNPESACHIFQLPENLDDEGYVSPTSPTRNIQYNLNCNDRWLTNERRNEIRAMFHPSLNYEEVDRMALTPEAIKGTHSMYGWGKHEDLVCLKKYIQRELPDVSTAFPLPHMLDCFPKGNDKGVAMRKVCEQLGISPSETIAFGDGMNDVQMLFEAGQGFVMSNAAPMVKEATKGLPVIGSNSEDAVAAKIEEFLAMGAF</sequence>
<comment type="caution">
    <text evidence="6">The sequence shown here is derived from an EMBL/GenBank/DDBJ whole genome shotgun (WGS) entry which is preliminary data.</text>
</comment>
<dbReference type="Pfam" id="PF08282">
    <property type="entry name" value="Hydrolase_3"/>
    <property type="match status" value="1"/>
</dbReference>
<dbReference type="InterPro" id="IPR000150">
    <property type="entry name" value="Cof"/>
</dbReference>
<dbReference type="NCBIfam" id="TIGR00099">
    <property type="entry name" value="Cof-subfamily"/>
    <property type="match status" value="1"/>
</dbReference>
<dbReference type="InterPro" id="IPR023214">
    <property type="entry name" value="HAD_sf"/>
</dbReference>
<evidence type="ECO:0000313" key="7">
    <source>
        <dbReference type="Proteomes" id="UP000038009"/>
    </source>
</evidence>
<dbReference type="Gene3D" id="3.40.50.1000">
    <property type="entry name" value="HAD superfamily/HAD-like"/>
    <property type="match status" value="1"/>
</dbReference>
<gene>
    <name evidence="6" type="ORF">ABL78_2038</name>
</gene>
<evidence type="ECO:0000256" key="2">
    <source>
        <dbReference type="ARBA" id="ARBA00022723"/>
    </source>
</evidence>
<evidence type="ECO:0000256" key="4">
    <source>
        <dbReference type="ARBA" id="ARBA00022842"/>
    </source>
</evidence>
<evidence type="ECO:0000256" key="5">
    <source>
        <dbReference type="ARBA" id="ARBA00034778"/>
    </source>
</evidence>
<dbReference type="PROSITE" id="PS01229">
    <property type="entry name" value="COF_2"/>
    <property type="match status" value="1"/>
</dbReference>
<keyword evidence="3 6" id="KW-0378">Hydrolase</keyword>
<evidence type="ECO:0000256" key="1">
    <source>
        <dbReference type="ARBA" id="ARBA00001946"/>
    </source>
</evidence>
<dbReference type="SFLD" id="SFLDS00003">
    <property type="entry name" value="Haloacid_Dehalogenase"/>
    <property type="match status" value="1"/>
</dbReference>
<keyword evidence="4" id="KW-0460">Magnesium</keyword>
<comment type="cofactor">
    <cofactor evidence="1">
        <name>Mg(2+)</name>
        <dbReference type="ChEBI" id="CHEBI:18420"/>
    </cofactor>
</comment>
<dbReference type="SFLD" id="SFLDG01140">
    <property type="entry name" value="C2.B:_Phosphomannomutase_and_P"/>
    <property type="match status" value="1"/>
</dbReference>
<dbReference type="AlphaFoldDB" id="A0A0N1I836"/>